<dbReference type="InterPro" id="IPR011048">
    <property type="entry name" value="Haem_d1_sf"/>
</dbReference>
<dbReference type="Proteomes" id="UP001203284">
    <property type="component" value="Unassembled WGS sequence"/>
</dbReference>
<name>A0ABT0DEZ9_9HYPH</name>
<comment type="caution">
    <text evidence="1">The sequence shown here is derived from an EMBL/GenBank/DDBJ whole genome shotgun (WGS) entry which is preliminary data.</text>
</comment>
<proteinExistence type="predicted"/>
<keyword evidence="2" id="KW-1185">Reference proteome</keyword>
<organism evidence="1 2">
    <name type="scientific">Ancylobacter crimeensis</name>
    <dbReference type="NCBI Taxonomy" id="2579147"/>
    <lineage>
        <taxon>Bacteria</taxon>
        <taxon>Pseudomonadati</taxon>
        <taxon>Pseudomonadota</taxon>
        <taxon>Alphaproteobacteria</taxon>
        <taxon>Hyphomicrobiales</taxon>
        <taxon>Xanthobacteraceae</taxon>
        <taxon>Ancylobacter</taxon>
    </lineage>
</organism>
<accession>A0ABT0DEZ9</accession>
<sequence>MKKIVSTNFRTNMDIIDVAKAVEGQKATIACLPLSTGSHDPSRSRGVAYTPDNRFAAITGAPPKAGQNSSIVWIIDLQDKKVAGRVTQIGSESYMIGYFSAP</sequence>
<reference evidence="1 2" key="1">
    <citation type="submission" date="2022-04" db="EMBL/GenBank/DDBJ databases">
        <authorList>
            <person name="Grouzdev D.S."/>
            <person name="Pantiukh K.S."/>
            <person name="Krutkina M.S."/>
        </authorList>
    </citation>
    <scope>NUCLEOTIDE SEQUENCE [LARGE SCALE GENOMIC DNA]</scope>
    <source>
        <strain evidence="1 2">6x-1</strain>
    </source>
</reference>
<dbReference type="SUPFAM" id="SSF51004">
    <property type="entry name" value="C-terminal (heme d1) domain of cytochrome cd1-nitrite reductase"/>
    <property type="match status" value="1"/>
</dbReference>
<dbReference type="RefSeq" id="WP_247030439.1">
    <property type="nucleotide sequence ID" value="NZ_JALKCH010000012.1"/>
</dbReference>
<protein>
    <submittedName>
        <fullName evidence="1">Uncharacterized protein</fullName>
    </submittedName>
</protein>
<dbReference type="EMBL" id="JALKCH010000012">
    <property type="protein sequence ID" value="MCK0198536.1"/>
    <property type="molecule type" value="Genomic_DNA"/>
</dbReference>
<evidence type="ECO:0000313" key="1">
    <source>
        <dbReference type="EMBL" id="MCK0198536.1"/>
    </source>
</evidence>
<evidence type="ECO:0000313" key="2">
    <source>
        <dbReference type="Proteomes" id="UP001203284"/>
    </source>
</evidence>
<gene>
    <name evidence="1" type="ORF">MWN34_16650</name>
</gene>